<dbReference type="Proteomes" id="UP001497497">
    <property type="component" value="Unassembled WGS sequence"/>
</dbReference>
<keyword evidence="3" id="KW-1185">Reference proteome</keyword>
<proteinExistence type="predicted"/>
<dbReference type="EMBL" id="CAXITT010001234">
    <property type="protein sequence ID" value="CAL1548245.1"/>
    <property type="molecule type" value="Genomic_DNA"/>
</dbReference>
<evidence type="ECO:0000313" key="3">
    <source>
        <dbReference type="Proteomes" id="UP001497497"/>
    </source>
</evidence>
<dbReference type="GO" id="GO:0007019">
    <property type="term" value="P:microtubule depolymerization"/>
    <property type="evidence" value="ECO:0007669"/>
    <property type="project" value="TreeGrafter"/>
</dbReference>
<dbReference type="InterPro" id="IPR026163">
    <property type="entry name" value="Nckap5l"/>
</dbReference>
<dbReference type="EMBL" id="CAXITT010000602">
    <property type="protein sequence ID" value="CAL1544194.1"/>
    <property type="molecule type" value="Genomic_DNA"/>
</dbReference>
<reference evidence="2 3" key="1">
    <citation type="submission" date="2024-04" db="EMBL/GenBank/DDBJ databases">
        <authorList>
            <consortium name="Genoscope - CEA"/>
            <person name="William W."/>
        </authorList>
    </citation>
    <scope>NUCLEOTIDE SEQUENCE [LARGE SCALE GENOMIC DNA]</scope>
</reference>
<dbReference type="PANTHER" id="PTHR21740:SF8">
    <property type="entry name" value="NCK-ASSOCIATED PROTEIN 5"/>
    <property type="match status" value="1"/>
</dbReference>
<dbReference type="PANTHER" id="PTHR21740">
    <property type="entry name" value="NCK-ASSOCIATED PROTEIN 5"/>
    <property type="match status" value="1"/>
</dbReference>
<evidence type="ECO:0000313" key="2">
    <source>
        <dbReference type="EMBL" id="CAL1548245.1"/>
    </source>
</evidence>
<dbReference type="GO" id="GO:0001578">
    <property type="term" value="P:microtubule bundle formation"/>
    <property type="evidence" value="ECO:0007669"/>
    <property type="project" value="TreeGrafter"/>
</dbReference>
<evidence type="ECO:0000313" key="1">
    <source>
        <dbReference type="EMBL" id="CAL1544194.1"/>
    </source>
</evidence>
<accession>A0AAV2IP64</accession>
<dbReference type="AlphaFoldDB" id="A0AAV2IP64"/>
<name>A0AAV2IP64_LYMST</name>
<protein>
    <submittedName>
        <fullName evidence="2">Uncharacterized protein</fullName>
    </submittedName>
</protein>
<gene>
    <name evidence="1" type="ORF">GSLYS_00017707001</name>
    <name evidence="2" type="ORF">GSLYS_00021562001</name>
</gene>
<comment type="caution">
    <text evidence="2">The sequence shown here is derived from an EMBL/GenBank/DDBJ whole genome shotgun (WGS) entry which is preliminary data.</text>
</comment>
<sequence length="39" mass="4513">MKKVESSSLVLENEQQLQQYEKCLDKIANHVVQALLAKR</sequence>
<organism evidence="2 3">
    <name type="scientific">Lymnaea stagnalis</name>
    <name type="common">Great pond snail</name>
    <name type="synonym">Helix stagnalis</name>
    <dbReference type="NCBI Taxonomy" id="6523"/>
    <lineage>
        <taxon>Eukaryota</taxon>
        <taxon>Metazoa</taxon>
        <taxon>Spiralia</taxon>
        <taxon>Lophotrochozoa</taxon>
        <taxon>Mollusca</taxon>
        <taxon>Gastropoda</taxon>
        <taxon>Heterobranchia</taxon>
        <taxon>Euthyneura</taxon>
        <taxon>Panpulmonata</taxon>
        <taxon>Hygrophila</taxon>
        <taxon>Lymnaeoidea</taxon>
        <taxon>Lymnaeidae</taxon>
        <taxon>Lymnaea</taxon>
    </lineage>
</organism>
<dbReference type="GO" id="GO:0035371">
    <property type="term" value="C:microtubule plus-end"/>
    <property type="evidence" value="ECO:0007669"/>
    <property type="project" value="TreeGrafter"/>
</dbReference>